<name>A0AA95NAI9_9BURK</name>
<sequence>MNTSTSGAVPGLPGELADLAARAQQALMRRDVAAARALLERLSELQPNNPQPWLQLAMLFRMLKDEANEERVLHRALEADSHDLMALIMRGKLLERQGRTHEAVSAYEGVTAVAPDAERVVAELRAPVQHARDYVLRYKQRFGDFVDRFIAEQGAQLESRELDRFRLSLDIQFGRKKRYDAQPMGYFMPQLVPVEFFERQTFPWLDEIEAATDAIRDEFLGVLAQEEGFTPYLTYGSDAPLNQWAELNNSPRWSAFHLLKDGVPVPANAAKCPRTMQALGAAPQPDQPGRTPVAMFSLLKPRTRIPPHVGISNARLVTHLPLIVPAGCGFRVGNQVREWVPGQAWVFDDTIEHEAWNDSDKLRVVLIFDVWHPALSEAERRAVTLLTQAEQAFLGRAGGFDL</sequence>
<dbReference type="Proteomes" id="UP001177769">
    <property type="component" value="Chromosome"/>
</dbReference>
<evidence type="ECO:0000256" key="1">
    <source>
        <dbReference type="ARBA" id="ARBA00007730"/>
    </source>
</evidence>
<dbReference type="InterPro" id="IPR027443">
    <property type="entry name" value="IPNS-like_sf"/>
</dbReference>
<keyword evidence="2" id="KW-0223">Dioxygenase</keyword>
<dbReference type="InterPro" id="IPR051821">
    <property type="entry name" value="Asp/Asn_beta-hydroxylase"/>
</dbReference>
<reference evidence="5" key="1">
    <citation type="submission" date="2023-01" db="EMBL/GenBank/DDBJ databases">
        <title>Whole genome sequence of Paucibacter sp. S2-9 isolated from pond sediment.</title>
        <authorList>
            <person name="Jung J.Y."/>
        </authorList>
    </citation>
    <scope>NUCLEOTIDE SEQUENCE</scope>
    <source>
        <strain evidence="5">S2-9</strain>
    </source>
</reference>
<accession>A0AA95NAI9</accession>
<dbReference type="EMBL" id="CP116346">
    <property type="protein sequence ID" value="WIT11685.1"/>
    <property type="molecule type" value="Genomic_DNA"/>
</dbReference>
<keyword evidence="6" id="KW-1185">Reference proteome</keyword>
<proteinExistence type="inferred from homology"/>
<dbReference type="SUPFAM" id="SSF48452">
    <property type="entry name" value="TPR-like"/>
    <property type="match status" value="1"/>
</dbReference>
<evidence type="ECO:0000256" key="3">
    <source>
        <dbReference type="ARBA" id="ARBA00023002"/>
    </source>
</evidence>
<evidence type="ECO:0000313" key="5">
    <source>
        <dbReference type="EMBL" id="WIT11685.1"/>
    </source>
</evidence>
<keyword evidence="3" id="KW-0560">Oxidoreductase</keyword>
<dbReference type="Gene3D" id="1.25.40.10">
    <property type="entry name" value="Tetratricopeptide repeat domain"/>
    <property type="match status" value="1"/>
</dbReference>
<organism evidence="5 6">
    <name type="scientific">Paucibacter sediminis</name>
    <dbReference type="NCBI Taxonomy" id="3019553"/>
    <lineage>
        <taxon>Bacteria</taxon>
        <taxon>Pseudomonadati</taxon>
        <taxon>Pseudomonadota</taxon>
        <taxon>Betaproteobacteria</taxon>
        <taxon>Burkholderiales</taxon>
        <taxon>Sphaerotilaceae</taxon>
        <taxon>Roseateles</taxon>
    </lineage>
</organism>
<dbReference type="GO" id="GO:0051213">
    <property type="term" value="F:dioxygenase activity"/>
    <property type="evidence" value="ECO:0007669"/>
    <property type="project" value="UniProtKB-KW"/>
</dbReference>
<gene>
    <name evidence="5" type="ORF">PFX98_22795</name>
</gene>
<evidence type="ECO:0000313" key="6">
    <source>
        <dbReference type="Proteomes" id="UP001177769"/>
    </source>
</evidence>
<dbReference type="PANTHER" id="PTHR46332">
    <property type="entry name" value="ASPARTATE BETA-HYDROXYLASE DOMAIN-CONTAINING PROTEIN 2"/>
    <property type="match status" value="1"/>
</dbReference>
<dbReference type="InterPro" id="IPR011990">
    <property type="entry name" value="TPR-like_helical_dom_sf"/>
</dbReference>
<dbReference type="Pfam" id="PF05118">
    <property type="entry name" value="Asp_Arg_Hydrox"/>
    <property type="match status" value="1"/>
</dbReference>
<protein>
    <submittedName>
        <fullName evidence="5">Aspartyl/asparaginyl beta-hydroxylase domain-containing protein</fullName>
    </submittedName>
</protein>
<evidence type="ECO:0000256" key="2">
    <source>
        <dbReference type="ARBA" id="ARBA00022964"/>
    </source>
</evidence>
<dbReference type="AlphaFoldDB" id="A0AA95NAI9"/>
<dbReference type="KEGG" id="pais:PFX98_22795"/>
<dbReference type="RefSeq" id="WP_285232770.1">
    <property type="nucleotide sequence ID" value="NZ_CP116346.1"/>
</dbReference>
<dbReference type="SUPFAM" id="SSF51197">
    <property type="entry name" value="Clavaminate synthase-like"/>
    <property type="match status" value="1"/>
</dbReference>
<comment type="similarity">
    <text evidence="1">Belongs to the aspartyl/asparaginyl beta-hydroxylase family.</text>
</comment>
<evidence type="ECO:0000259" key="4">
    <source>
        <dbReference type="Pfam" id="PF05118"/>
    </source>
</evidence>
<dbReference type="GO" id="GO:0016020">
    <property type="term" value="C:membrane"/>
    <property type="evidence" value="ECO:0007669"/>
    <property type="project" value="TreeGrafter"/>
</dbReference>
<dbReference type="InterPro" id="IPR007803">
    <property type="entry name" value="Asp/Arg/Pro-Hydrxlase"/>
</dbReference>
<feature type="domain" description="Aspartyl/asparaginy/proline hydroxylase" evidence="4">
    <location>
        <begin position="210"/>
        <end position="373"/>
    </location>
</feature>
<dbReference type="PANTHER" id="PTHR46332:SF5">
    <property type="entry name" value="ASPARTATE BETA-HYDROXYLASE DOMAIN CONTAINING 2"/>
    <property type="match status" value="1"/>
</dbReference>
<dbReference type="Gene3D" id="2.60.120.330">
    <property type="entry name" value="B-lactam Antibiotic, Isopenicillin N Synthase, Chain"/>
    <property type="match status" value="1"/>
</dbReference>